<organism evidence="4 5">
    <name type="scientific">Enorma phocaeensis</name>
    <dbReference type="NCBI Taxonomy" id="1871019"/>
    <lineage>
        <taxon>Bacteria</taxon>
        <taxon>Bacillati</taxon>
        <taxon>Actinomycetota</taxon>
        <taxon>Coriobacteriia</taxon>
        <taxon>Coriobacteriales</taxon>
        <taxon>Coriobacteriaceae</taxon>
        <taxon>Enorma</taxon>
    </lineage>
</organism>
<dbReference type="Pfam" id="PF11611">
    <property type="entry name" value="DUF4352"/>
    <property type="match status" value="1"/>
</dbReference>
<gene>
    <name evidence="4" type="ORF">QUW28_02485</name>
</gene>
<reference evidence="5" key="1">
    <citation type="submission" date="2023-06" db="EMBL/GenBank/DDBJ databases">
        <title>Identification and characterization of horizontal gene transfer across gut microbiota members of farm animals based on homology search.</title>
        <authorList>
            <person name="Zeman M."/>
            <person name="Kubasova T."/>
            <person name="Jahodarova E."/>
            <person name="Nykrynova M."/>
            <person name="Rychlik I."/>
        </authorList>
    </citation>
    <scope>NUCLEOTIDE SEQUENCE [LARGE SCALE GENOMIC DNA]</scope>
    <source>
        <strain evidence="5">154_Feed</strain>
    </source>
</reference>
<dbReference type="EMBL" id="JAUDDZ010000002">
    <property type="protein sequence ID" value="MDM8274371.1"/>
    <property type="molecule type" value="Genomic_DNA"/>
</dbReference>
<dbReference type="InterPro" id="IPR029051">
    <property type="entry name" value="DUF4352"/>
</dbReference>
<accession>A0ABT7V7A7</accession>
<keyword evidence="1" id="KW-0732">Signal</keyword>
<keyword evidence="5" id="KW-1185">Reference proteome</keyword>
<reference evidence="4 5" key="2">
    <citation type="submission" date="2023-06" db="EMBL/GenBank/DDBJ databases">
        <authorList>
            <person name="Zeman M."/>
            <person name="Kubasova T."/>
            <person name="Jahodarova E."/>
            <person name="Nykrynova M."/>
            <person name="Rychlik I."/>
        </authorList>
    </citation>
    <scope>NUCLEOTIDE SEQUENCE [LARGE SCALE GENOMIC DNA]</scope>
    <source>
        <strain evidence="4 5">154_Feed</strain>
    </source>
</reference>
<proteinExistence type="predicted"/>
<comment type="caution">
    <text evidence="4">The sequence shown here is derived from an EMBL/GenBank/DDBJ whole genome shotgun (WGS) entry which is preliminary data.</text>
</comment>
<protein>
    <submittedName>
        <fullName evidence="4">DUF4190 domain-containing protein</fullName>
    </submittedName>
</protein>
<dbReference type="Gene3D" id="2.60.40.1240">
    <property type="match status" value="1"/>
</dbReference>
<evidence type="ECO:0000313" key="4">
    <source>
        <dbReference type="EMBL" id="MDM8274371.1"/>
    </source>
</evidence>
<name>A0ABT7V7A7_9ACTN</name>
<sequence>MSDAAQQPRSAAAIVGLVLGIIAIIISWVPIVNNLAFIVGAVGLIFSVVAMVGTMRKKKAGKGLAIAALVANIASIAIVLGTQSMYGAAIDDALDAPAASTATAPGDDADAEAPATSDVGDAQEFTNLAVGTSVELENGLSVTVDAVQTGLVNYDGSSVVGIQVTYVNNGDAGADYNSYDWKGQDGQGAQESSTYYADGTNELSYGTLDAGGSVTGNIYFAGDTMMALYFGNVFADSPAASWAIA</sequence>
<dbReference type="InterPro" id="IPR029050">
    <property type="entry name" value="Immunoprotect_excell_Ig-like"/>
</dbReference>
<evidence type="ECO:0000256" key="2">
    <source>
        <dbReference type="SAM" id="Phobius"/>
    </source>
</evidence>
<evidence type="ECO:0000256" key="1">
    <source>
        <dbReference type="ARBA" id="ARBA00022729"/>
    </source>
</evidence>
<dbReference type="RefSeq" id="WP_289544307.1">
    <property type="nucleotide sequence ID" value="NZ_JAUDDZ010000002.1"/>
</dbReference>
<feature type="transmembrane region" description="Helical" evidence="2">
    <location>
        <begin position="12"/>
        <end position="29"/>
    </location>
</feature>
<keyword evidence="2" id="KW-0472">Membrane</keyword>
<feature type="domain" description="DUF4352" evidence="3">
    <location>
        <begin position="130"/>
        <end position="221"/>
    </location>
</feature>
<feature type="transmembrane region" description="Helical" evidence="2">
    <location>
        <begin position="35"/>
        <end position="52"/>
    </location>
</feature>
<evidence type="ECO:0000313" key="5">
    <source>
        <dbReference type="Proteomes" id="UP001529421"/>
    </source>
</evidence>
<feature type="transmembrane region" description="Helical" evidence="2">
    <location>
        <begin position="64"/>
        <end position="86"/>
    </location>
</feature>
<keyword evidence="2" id="KW-0812">Transmembrane</keyword>
<dbReference type="Proteomes" id="UP001529421">
    <property type="component" value="Unassembled WGS sequence"/>
</dbReference>
<evidence type="ECO:0000259" key="3">
    <source>
        <dbReference type="Pfam" id="PF11611"/>
    </source>
</evidence>
<keyword evidence="2" id="KW-1133">Transmembrane helix</keyword>